<sequence>MYEEGGDGRREDGDRRLGHLLYWHSPTPEGGEFAEGWPVHGHGRKSFQGHRVCLTDNDFRAVGGVV</sequence>
<evidence type="ECO:0000313" key="2">
    <source>
        <dbReference type="Proteomes" id="UP000741360"/>
    </source>
</evidence>
<organism evidence="1 2">
    <name type="scientific">Tectimicrobiota bacterium</name>
    <dbReference type="NCBI Taxonomy" id="2528274"/>
    <lineage>
        <taxon>Bacteria</taxon>
        <taxon>Pseudomonadati</taxon>
        <taxon>Nitrospinota/Tectimicrobiota group</taxon>
        <taxon>Candidatus Tectimicrobiota</taxon>
    </lineage>
</organism>
<comment type="caution">
    <text evidence="1">The sequence shown here is derived from an EMBL/GenBank/DDBJ whole genome shotgun (WGS) entry which is preliminary data.</text>
</comment>
<reference evidence="1" key="1">
    <citation type="submission" date="2020-07" db="EMBL/GenBank/DDBJ databases">
        <title>Huge and variable diversity of episymbiotic CPR bacteria and DPANN archaea in groundwater ecosystems.</title>
        <authorList>
            <person name="He C.Y."/>
            <person name="Keren R."/>
            <person name="Whittaker M."/>
            <person name="Farag I.F."/>
            <person name="Doudna J."/>
            <person name="Cate J.H.D."/>
            <person name="Banfield J.F."/>
        </authorList>
    </citation>
    <scope>NUCLEOTIDE SEQUENCE</scope>
    <source>
        <strain evidence="1">NC_groundwater_717_Ag_S-0.2um_59_8</strain>
    </source>
</reference>
<accession>A0A932M149</accession>
<name>A0A932M149_UNCTE</name>
<protein>
    <submittedName>
        <fullName evidence="1">Uncharacterized protein</fullName>
    </submittedName>
</protein>
<dbReference type="AlphaFoldDB" id="A0A932M149"/>
<dbReference type="Proteomes" id="UP000741360">
    <property type="component" value="Unassembled WGS sequence"/>
</dbReference>
<gene>
    <name evidence="1" type="ORF">HYY65_08605</name>
</gene>
<proteinExistence type="predicted"/>
<dbReference type="EMBL" id="JACPSX010000165">
    <property type="protein sequence ID" value="MBI3015100.1"/>
    <property type="molecule type" value="Genomic_DNA"/>
</dbReference>
<evidence type="ECO:0000313" key="1">
    <source>
        <dbReference type="EMBL" id="MBI3015100.1"/>
    </source>
</evidence>